<accession>A0A3S1AYB4</accession>
<dbReference type="OrthoDB" id="664446at2"/>
<evidence type="ECO:0000313" key="1">
    <source>
        <dbReference type="EMBL" id="NSL87957.1"/>
    </source>
</evidence>
<dbReference type="EMBL" id="RIAR02000001">
    <property type="protein sequence ID" value="NSL87957.1"/>
    <property type="molecule type" value="Genomic_DNA"/>
</dbReference>
<reference evidence="1" key="1">
    <citation type="submission" date="2020-05" db="EMBL/GenBank/DDBJ databases">
        <title>Chitinophaga laudate sp. nov., isolated from a tropical peat swamp.</title>
        <authorList>
            <person name="Goh C.B.S."/>
            <person name="Lee M.S."/>
            <person name="Parimannan S."/>
            <person name="Pasbakhsh P."/>
            <person name="Yule C.M."/>
            <person name="Rajandas H."/>
            <person name="Loke S."/>
            <person name="Croft L."/>
            <person name="Tan J.B.L."/>
        </authorList>
    </citation>
    <scope>NUCLEOTIDE SEQUENCE</scope>
    <source>
        <strain evidence="1">Mgbs1</strain>
    </source>
</reference>
<dbReference type="Proteomes" id="UP000281028">
    <property type="component" value="Unassembled WGS sequence"/>
</dbReference>
<proteinExistence type="predicted"/>
<dbReference type="AlphaFoldDB" id="A0A3S1AYB4"/>
<keyword evidence="2" id="KW-1185">Reference proteome</keyword>
<gene>
    <name evidence="1" type="ORF">ECE50_014005</name>
</gene>
<sequence length="172" mass="19426">MNNLQELRVTLLEIHKRDKQQIYTAMIVAEAAALLFLAVVTSSLHRSGAELPVILYVILGLMAVGPVIPYAIMLLQAQNRQERIEEFVARLARGENVTNVYTYTDYKLILPLRLIRIRLFPMEFIHLVVGPSRKEYRLPLSEENIQPFRAFLSHGPVNTASSAGSSAHWSAN</sequence>
<comment type="caution">
    <text evidence="1">The sequence shown here is derived from an EMBL/GenBank/DDBJ whole genome shotgun (WGS) entry which is preliminary data.</text>
</comment>
<protein>
    <submittedName>
        <fullName evidence="1">Uncharacterized protein</fullName>
    </submittedName>
</protein>
<organism evidence="1 2">
    <name type="scientific">Chitinophaga solisilvae</name>
    <dbReference type="NCBI Taxonomy" id="1233460"/>
    <lineage>
        <taxon>Bacteria</taxon>
        <taxon>Pseudomonadati</taxon>
        <taxon>Bacteroidota</taxon>
        <taxon>Chitinophagia</taxon>
        <taxon>Chitinophagales</taxon>
        <taxon>Chitinophagaceae</taxon>
        <taxon>Chitinophaga</taxon>
    </lineage>
</organism>
<evidence type="ECO:0000313" key="2">
    <source>
        <dbReference type="Proteomes" id="UP000281028"/>
    </source>
</evidence>
<name>A0A3S1AYB4_9BACT</name>